<evidence type="ECO:0000313" key="5">
    <source>
        <dbReference type="Proteomes" id="UP000825051"/>
    </source>
</evidence>
<dbReference type="SMART" id="SM00409">
    <property type="entry name" value="IG"/>
    <property type="match status" value="2"/>
</dbReference>
<dbReference type="InterPro" id="IPR014044">
    <property type="entry name" value="CAP_dom"/>
</dbReference>
<dbReference type="InterPro" id="IPR013783">
    <property type="entry name" value="Ig-like_fold"/>
</dbReference>
<dbReference type="PANTHER" id="PTHR10075:SF100">
    <property type="entry name" value="FASCICLIN-2"/>
    <property type="match status" value="1"/>
</dbReference>
<dbReference type="EMBL" id="CP080507">
    <property type="protein sequence ID" value="QYM77935.1"/>
    <property type="molecule type" value="Genomic_DNA"/>
</dbReference>
<dbReference type="CDD" id="cd05379">
    <property type="entry name" value="CAP_bacterial"/>
    <property type="match status" value="1"/>
</dbReference>
<dbReference type="Gene3D" id="2.60.40.1120">
    <property type="entry name" value="Carboxypeptidase-like, regulatory domain"/>
    <property type="match status" value="1"/>
</dbReference>
<dbReference type="SUPFAM" id="SSF48726">
    <property type="entry name" value="Immunoglobulin"/>
    <property type="match status" value="2"/>
</dbReference>
<evidence type="ECO:0000259" key="3">
    <source>
        <dbReference type="PROSITE" id="PS50835"/>
    </source>
</evidence>
<dbReference type="SMART" id="SM00408">
    <property type="entry name" value="IGc2"/>
    <property type="match status" value="2"/>
</dbReference>
<accession>A0A8F9XG79</accession>
<organism evidence="4 5">
    <name type="scientific">Horticoccus luteus</name>
    <dbReference type="NCBI Taxonomy" id="2862869"/>
    <lineage>
        <taxon>Bacteria</taxon>
        <taxon>Pseudomonadati</taxon>
        <taxon>Verrucomicrobiota</taxon>
        <taxon>Opitutia</taxon>
        <taxon>Opitutales</taxon>
        <taxon>Opitutaceae</taxon>
        <taxon>Horticoccus</taxon>
    </lineage>
</organism>
<evidence type="ECO:0000256" key="2">
    <source>
        <dbReference type="SAM" id="SignalP"/>
    </source>
</evidence>
<keyword evidence="1" id="KW-0393">Immunoglobulin domain</keyword>
<dbReference type="GO" id="GO:0007156">
    <property type="term" value="P:homophilic cell adhesion via plasma membrane adhesion molecules"/>
    <property type="evidence" value="ECO:0007669"/>
    <property type="project" value="TreeGrafter"/>
</dbReference>
<dbReference type="SUPFAM" id="SSF55797">
    <property type="entry name" value="PR-1-like"/>
    <property type="match status" value="1"/>
</dbReference>
<dbReference type="PROSITE" id="PS50835">
    <property type="entry name" value="IG_LIKE"/>
    <property type="match status" value="2"/>
</dbReference>
<dbReference type="RefSeq" id="WP_220161039.1">
    <property type="nucleotide sequence ID" value="NZ_CP080507.1"/>
</dbReference>
<feature type="domain" description="Ig-like" evidence="3">
    <location>
        <begin position="591"/>
        <end position="671"/>
    </location>
</feature>
<evidence type="ECO:0000313" key="4">
    <source>
        <dbReference type="EMBL" id="QYM77935.1"/>
    </source>
</evidence>
<dbReference type="InterPro" id="IPR036179">
    <property type="entry name" value="Ig-like_dom_sf"/>
</dbReference>
<keyword evidence="2" id="KW-0732">Signal</keyword>
<feature type="signal peptide" evidence="2">
    <location>
        <begin position="1"/>
        <end position="19"/>
    </location>
</feature>
<dbReference type="InterPro" id="IPR013784">
    <property type="entry name" value="Carb-bd-like_fold"/>
</dbReference>
<dbReference type="KEGG" id="ole:K0B96_11495"/>
<protein>
    <submittedName>
        <fullName evidence="4">Immunoglobulin domain-containing protein</fullName>
    </submittedName>
</protein>
<gene>
    <name evidence="4" type="ORF">K0B96_11495</name>
</gene>
<dbReference type="PANTHER" id="PTHR10075">
    <property type="entry name" value="BASIGIN RELATED"/>
    <property type="match status" value="1"/>
</dbReference>
<dbReference type="GO" id="GO:0098632">
    <property type="term" value="F:cell-cell adhesion mediator activity"/>
    <property type="evidence" value="ECO:0007669"/>
    <property type="project" value="TreeGrafter"/>
</dbReference>
<dbReference type="Gene3D" id="2.60.120.260">
    <property type="entry name" value="Galactose-binding domain-like"/>
    <property type="match status" value="1"/>
</dbReference>
<feature type="chain" id="PRO_5034880117" evidence="2">
    <location>
        <begin position="20"/>
        <end position="1022"/>
    </location>
</feature>
<dbReference type="GO" id="GO:0030246">
    <property type="term" value="F:carbohydrate binding"/>
    <property type="evidence" value="ECO:0007669"/>
    <property type="project" value="InterPro"/>
</dbReference>
<dbReference type="Gene3D" id="3.40.33.10">
    <property type="entry name" value="CAP"/>
    <property type="match status" value="1"/>
</dbReference>
<dbReference type="AlphaFoldDB" id="A0A8F9XG79"/>
<dbReference type="Pfam" id="PF00188">
    <property type="entry name" value="CAP"/>
    <property type="match status" value="1"/>
</dbReference>
<dbReference type="SUPFAM" id="SSF49452">
    <property type="entry name" value="Starch-binding domain-like"/>
    <property type="match status" value="1"/>
</dbReference>
<feature type="domain" description="Ig-like" evidence="3">
    <location>
        <begin position="678"/>
        <end position="758"/>
    </location>
</feature>
<sequence>MFSARLFGAAFLLPFAVLARDFPSAPPPAAPAQSRAAAAHPMPAAAEPAIYSIDGTSGPPTDEETLYVEYVNRARMFPAAEGTLLRNTTDPQVVSAYNYFHVDLAKMESEFQALTPLPPVAFNALLTNDARGHTQDMFDYTYQGHEGPEAPPNASTITSRALAAGYNYQVIAENVYSFADSPFHGHAGFEVDWGTASDGMQPTRGHRANIHNSNVREIGVGVVIGTKTGNNLDGNPTTVGPQLVSQEFGTRAALGPLLTGVAYFDLSGDHFYSIGEGLGQVTVTVEGASYSAVTAPSGAFTVPLPGAGTYTVTFTGPGLSQTATVTSASGENVKLDFTPTFSPAILSGPATIYVGTPTAFSIMPAPGATGYLLTSYLRDLTPVTENAENADHFTVDVSGYNPVQTSVKSQGNAAFNLKHPSGDDQVMTLNRSLFVRAGAQLTFSSRLCIATAEEIAKVQISTDEGTTWTDIYSQAGPDQPGETSFTTRTVDLSAYADHICLFRFRFDSTGSYYPSTGFPQAIGWFIDAIAFSHTEELLGSTQSSMGNVVSFNYTAPSAGSYLLALTPENVTRHLPVSAPLLITATPFAGTPASIVTPPVGATVNEGGTVTLTVGVTGSAPFTYQWQKDNVALTAATSASLTLSNVTVGDSGSYTVTVTNGGGSVTSSPAVVGVNGTPPSFSTQPQSATITVGDTITLTGSASGTTPLTYQWQKDGVDLPGATTDSLTLANTTAANSGTYRLNVTNSVGTVPSAEAIVTVNPAAPTGDQSYLSNLSVRAAMVEGQTLIVGFVVDGGSKPILVRAAGPALNQFGLTGVADPRLTIYNSQSTVVAANDDWASSLSGTFAALGAFSFPPDSKDAALLAPLAGPHTAQVTGIGDGAILVEAYDAGINDGTKLVNLSARFHVGTGADILIAGFVLNGTGSKSLLIRAVGPTLAGFGVPATLADPKVAVFDGANLIAQNDDWSATLSATFTQLGAFPFQDNSKDAALIVTLAAGKSYTVQVSGVDNGTGEALVEIYAIP</sequence>
<dbReference type="InterPro" id="IPR035940">
    <property type="entry name" value="CAP_sf"/>
</dbReference>
<dbReference type="InterPro" id="IPR003599">
    <property type="entry name" value="Ig_sub"/>
</dbReference>
<evidence type="ECO:0000256" key="1">
    <source>
        <dbReference type="ARBA" id="ARBA00023319"/>
    </source>
</evidence>
<dbReference type="Gene3D" id="2.60.40.10">
    <property type="entry name" value="Immunoglobulins"/>
    <property type="match status" value="2"/>
</dbReference>
<dbReference type="Proteomes" id="UP000825051">
    <property type="component" value="Chromosome"/>
</dbReference>
<proteinExistence type="predicted"/>
<dbReference type="InterPro" id="IPR007110">
    <property type="entry name" value="Ig-like_dom"/>
</dbReference>
<dbReference type="GO" id="GO:0005886">
    <property type="term" value="C:plasma membrane"/>
    <property type="evidence" value="ECO:0007669"/>
    <property type="project" value="TreeGrafter"/>
</dbReference>
<reference evidence="4" key="1">
    <citation type="submission" date="2021-08" db="EMBL/GenBank/DDBJ databases">
        <title>Genome of a novel bacterium of the phylum Verrucomicrobia, Oleiharenicola sp. KSB-15.</title>
        <authorList>
            <person name="Chung J.-H."/>
            <person name="Ahn J.-H."/>
            <person name="Yoon Y."/>
            <person name="Kim D.-Y."/>
            <person name="An S.-H."/>
            <person name="Park I."/>
            <person name="Yeon J."/>
        </authorList>
    </citation>
    <scope>NUCLEOTIDE SEQUENCE</scope>
    <source>
        <strain evidence="4">KSB-15</strain>
    </source>
</reference>
<name>A0A8F9XG79_9BACT</name>
<dbReference type="InterPro" id="IPR003598">
    <property type="entry name" value="Ig_sub2"/>
</dbReference>
<keyword evidence="5" id="KW-1185">Reference proteome</keyword>
<dbReference type="Pfam" id="PF13927">
    <property type="entry name" value="Ig_3"/>
    <property type="match status" value="2"/>
</dbReference>